<gene>
    <name evidence="2" type="ORF">SI8410_02003253</name>
</gene>
<accession>A0A7I8K4H4</accession>
<feature type="region of interest" description="Disordered" evidence="1">
    <location>
        <begin position="1"/>
        <end position="39"/>
    </location>
</feature>
<dbReference type="AlphaFoldDB" id="A0A7I8K4H4"/>
<dbReference type="EMBL" id="LR746265">
    <property type="protein sequence ID" value="CAA7392067.1"/>
    <property type="molecule type" value="Genomic_DNA"/>
</dbReference>
<evidence type="ECO:0000313" key="2">
    <source>
        <dbReference type="EMBL" id="CAA7392067.1"/>
    </source>
</evidence>
<feature type="compositionally biased region" description="Polar residues" evidence="1">
    <location>
        <begin position="21"/>
        <end position="39"/>
    </location>
</feature>
<protein>
    <submittedName>
        <fullName evidence="2">Uncharacterized protein</fullName>
    </submittedName>
</protein>
<evidence type="ECO:0000256" key="1">
    <source>
        <dbReference type="SAM" id="MobiDB-lite"/>
    </source>
</evidence>
<proteinExistence type="predicted"/>
<sequence length="39" mass="4495">MNNISTHILEHHNQRNHTYGLRSQTLGRYSSSSAMAPKR</sequence>
<name>A0A7I8K4H4_SPIIN</name>
<dbReference type="Proteomes" id="UP000663760">
    <property type="component" value="Chromosome 2"/>
</dbReference>
<reference evidence="2" key="1">
    <citation type="submission" date="2020-02" db="EMBL/GenBank/DDBJ databases">
        <authorList>
            <person name="Scholz U."/>
            <person name="Mascher M."/>
            <person name="Fiebig A."/>
        </authorList>
    </citation>
    <scope>NUCLEOTIDE SEQUENCE</scope>
</reference>
<evidence type="ECO:0000313" key="3">
    <source>
        <dbReference type="Proteomes" id="UP000663760"/>
    </source>
</evidence>
<keyword evidence="3" id="KW-1185">Reference proteome</keyword>
<organism evidence="2 3">
    <name type="scientific">Spirodela intermedia</name>
    <name type="common">Intermediate duckweed</name>
    <dbReference type="NCBI Taxonomy" id="51605"/>
    <lineage>
        <taxon>Eukaryota</taxon>
        <taxon>Viridiplantae</taxon>
        <taxon>Streptophyta</taxon>
        <taxon>Embryophyta</taxon>
        <taxon>Tracheophyta</taxon>
        <taxon>Spermatophyta</taxon>
        <taxon>Magnoliopsida</taxon>
        <taxon>Liliopsida</taxon>
        <taxon>Araceae</taxon>
        <taxon>Lemnoideae</taxon>
        <taxon>Spirodela</taxon>
    </lineage>
</organism>